<dbReference type="Gene3D" id="1.10.3660.10">
    <property type="entry name" value="6-phosphogluconate dehydrogenase C-terminal like domain"/>
    <property type="match status" value="1"/>
</dbReference>
<dbReference type="NCBIfam" id="NF005694">
    <property type="entry name" value="PRK07502.1"/>
    <property type="match status" value="1"/>
</dbReference>
<keyword evidence="1" id="KW-0560">Oxidoreductase</keyword>
<evidence type="ECO:0000313" key="3">
    <source>
        <dbReference type="EMBL" id="GLQ19742.1"/>
    </source>
</evidence>
<reference evidence="3" key="1">
    <citation type="journal article" date="2014" name="Int. J. Syst. Evol. Microbiol.">
        <title>Complete genome of a new Firmicutes species belonging to the dominant human colonic microbiota ('Ruminococcus bicirculans') reveals two chromosomes and a selective capacity to utilize plant glucans.</title>
        <authorList>
            <consortium name="NISC Comparative Sequencing Program"/>
            <person name="Wegmann U."/>
            <person name="Louis P."/>
            <person name="Goesmann A."/>
            <person name="Henrissat B."/>
            <person name="Duncan S.H."/>
            <person name="Flint H.J."/>
        </authorList>
    </citation>
    <scope>NUCLEOTIDE SEQUENCE</scope>
    <source>
        <strain evidence="3">NBRC 108216</strain>
    </source>
</reference>
<dbReference type="SUPFAM" id="SSF48179">
    <property type="entry name" value="6-phosphogluconate dehydrogenase C-terminal domain-like"/>
    <property type="match status" value="1"/>
</dbReference>
<dbReference type="InterPro" id="IPR036291">
    <property type="entry name" value="NAD(P)-bd_dom_sf"/>
</dbReference>
<feature type="domain" description="Prephenate/arogenate dehydrogenase" evidence="2">
    <location>
        <begin position="7"/>
        <end position="296"/>
    </location>
</feature>
<dbReference type="InterPro" id="IPR003099">
    <property type="entry name" value="Prephen_DH"/>
</dbReference>
<dbReference type="EMBL" id="BSNJ01000001">
    <property type="protein sequence ID" value="GLQ19742.1"/>
    <property type="molecule type" value="Genomic_DNA"/>
</dbReference>
<dbReference type="PANTHER" id="PTHR21363:SF0">
    <property type="entry name" value="PREPHENATE DEHYDROGENASE [NADP(+)]"/>
    <property type="match status" value="1"/>
</dbReference>
<dbReference type="Pfam" id="PF02153">
    <property type="entry name" value="PDH_N"/>
    <property type="match status" value="1"/>
</dbReference>
<dbReference type="PROSITE" id="PS51176">
    <property type="entry name" value="PDH_ADH"/>
    <property type="match status" value="1"/>
</dbReference>
<dbReference type="Proteomes" id="UP001161390">
    <property type="component" value="Unassembled WGS sequence"/>
</dbReference>
<gene>
    <name evidence="3" type="ORF">GCM10007854_06970</name>
</gene>
<dbReference type="RefSeq" id="WP_284369659.1">
    <property type="nucleotide sequence ID" value="NZ_BSNJ01000001.1"/>
</dbReference>
<evidence type="ECO:0000256" key="1">
    <source>
        <dbReference type="ARBA" id="ARBA00023002"/>
    </source>
</evidence>
<comment type="caution">
    <text evidence="3">The sequence shown here is derived from an EMBL/GenBank/DDBJ whole genome shotgun (WGS) entry which is preliminary data.</text>
</comment>
<protein>
    <submittedName>
        <fullName evidence="3">Cyclohexadienyl dehydrogenase</fullName>
    </submittedName>
</protein>
<proteinExistence type="predicted"/>
<dbReference type="InterPro" id="IPR046825">
    <property type="entry name" value="PDH_C"/>
</dbReference>
<dbReference type="InterPro" id="IPR008927">
    <property type="entry name" value="6-PGluconate_DH-like_C_sf"/>
</dbReference>
<organism evidence="3 4">
    <name type="scientific">Algimonas porphyrae</name>
    <dbReference type="NCBI Taxonomy" id="1128113"/>
    <lineage>
        <taxon>Bacteria</taxon>
        <taxon>Pseudomonadati</taxon>
        <taxon>Pseudomonadota</taxon>
        <taxon>Alphaproteobacteria</taxon>
        <taxon>Maricaulales</taxon>
        <taxon>Robiginitomaculaceae</taxon>
        <taxon>Algimonas</taxon>
    </lineage>
</organism>
<dbReference type="SUPFAM" id="SSF51735">
    <property type="entry name" value="NAD(P)-binding Rossmann-fold domains"/>
    <property type="match status" value="1"/>
</dbReference>
<sequence>MSDTPFDSLLIVGSGLIGSSIARAARARAGVSTIWMSDRSATVIETVEQLGLAEGTAEGPAHHFASQADLVMLCVPPARIAEVAADLLPLMKPGAVLSDVGSIKGAVIDAVRPALRDDVSFIPGHPIAGTEFSGPEAGFTELFDNRWCVLTPIDPDDPALRRLSAFWEALGSSVAVMDPTRHDTVLATTSHVPHLIAYTLVGTAVDMETVTGDEVVKFSAGGFRDFTRIAASDPVMWRDVFLSNREATLDVVDRFIEDLTALKRAIRWSDGDTLLDHFAKTRDIRRRIVESGQDEPNFGRDD</sequence>
<dbReference type="PANTHER" id="PTHR21363">
    <property type="entry name" value="PREPHENATE DEHYDROGENASE"/>
    <property type="match status" value="1"/>
</dbReference>
<accession>A0ABQ5UYF0</accession>
<reference evidence="3" key="2">
    <citation type="submission" date="2023-01" db="EMBL/GenBank/DDBJ databases">
        <title>Draft genome sequence of Algimonas porphyrae strain NBRC 108216.</title>
        <authorList>
            <person name="Sun Q."/>
            <person name="Mori K."/>
        </authorList>
    </citation>
    <scope>NUCLEOTIDE SEQUENCE</scope>
    <source>
        <strain evidence="3">NBRC 108216</strain>
    </source>
</reference>
<dbReference type="Pfam" id="PF20463">
    <property type="entry name" value="PDH_C"/>
    <property type="match status" value="1"/>
</dbReference>
<dbReference type="Gene3D" id="3.40.50.720">
    <property type="entry name" value="NAD(P)-binding Rossmann-like Domain"/>
    <property type="match status" value="1"/>
</dbReference>
<evidence type="ECO:0000259" key="2">
    <source>
        <dbReference type="PROSITE" id="PS51176"/>
    </source>
</evidence>
<keyword evidence="4" id="KW-1185">Reference proteome</keyword>
<evidence type="ECO:0000313" key="4">
    <source>
        <dbReference type="Proteomes" id="UP001161390"/>
    </source>
</evidence>
<dbReference type="InterPro" id="IPR046826">
    <property type="entry name" value="PDH_N"/>
</dbReference>
<name>A0ABQ5UYF0_9PROT</name>
<dbReference type="InterPro" id="IPR050812">
    <property type="entry name" value="Preph/Arog_dehydrog"/>
</dbReference>